<feature type="transmembrane region" description="Helical" evidence="7">
    <location>
        <begin position="85"/>
        <end position="110"/>
    </location>
</feature>
<feature type="transmembrane region" description="Helical" evidence="7">
    <location>
        <begin position="203"/>
        <end position="230"/>
    </location>
</feature>
<dbReference type="InterPro" id="IPR008952">
    <property type="entry name" value="Tetraspanin_EC2_sf"/>
</dbReference>
<organism evidence="8 9">
    <name type="scientific">Strongylocentrotus purpuratus</name>
    <name type="common">Purple sea urchin</name>
    <dbReference type="NCBI Taxonomy" id="7668"/>
    <lineage>
        <taxon>Eukaryota</taxon>
        <taxon>Metazoa</taxon>
        <taxon>Echinodermata</taxon>
        <taxon>Eleutherozoa</taxon>
        <taxon>Echinozoa</taxon>
        <taxon>Echinoidea</taxon>
        <taxon>Euechinoidea</taxon>
        <taxon>Echinacea</taxon>
        <taxon>Camarodonta</taxon>
        <taxon>Echinidea</taxon>
        <taxon>Strongylocentrotidae</taxon>
        <taxon>Strongylocentrotus</taxon>
    </lineage>
</organism>
<dbReference type="PRINTS" id="PR00259">
    <property type="entry name" value="TMFOUR"/>
</dbReference>
<dbReference type="GO" id="GO:0005886">
    <property type="term" value="C:plasma membrane"/>
    <property type="evidence" value="ECO:0000318"/>
    <property type="project" value="GO_Central"/>
</dbReference>
<evidence type="ECO:0000256" key="5">
    <source>
        <dbReference type="ARBA" id="ARBA00023136"/>
    </source>
</evidence>
<dbReference type="PANTHER" id="PTHR19282:SF519">
    <property type="entry name" value="TETRASPANIN"/>
    <property type="match status" value="1"/>
</dbReference>
<keyword evidence="4 7" id="KW-1133">Transmembrane helix</keyword>
<reference evidence="9" key="1">
    <citation type="submission" date="2015-02" db="EMBL/GenBank/DDBJ databases">
        <title>Genome sequencing for Strongylocentrotus purpuratus.</title>
        <authorList>
            <person name="Murali S."/>
            <person name="Liu Y."/>
            <person name="Vee V."/>
            <person name="English A."/>
            <person name="Wang M."/>
            <person name="Skinner E."/>
            <person name="Han Y."/>
            <person name="Muzny D.M."/>
            <person name="Worley K.C."/>
            <person name="Gibbs R.A."/>
        </authorList>
    </citation>
    <scope>NUCLEOTIDE SEQUENCE</scope>
</reference>
<dbReference type="GeneID" id="581670"/>
<dbReference type="OrthoDB" id="432835at2759"/>
<dbReference type="OMA" id="FCICLEV"/>
<proteinExistence type="inferred from homology"/>
<name>A0A7M7RFG4_STRPU</name>
<dbReference type="Proteomes" id="UP000007110">
    <property type="component" value="Unassembled WGS sequence"/>
</dbReference>
<comment type="subcellular location">
    <subcellularLocation>
        <location evidence="1 7">Membrane</location>
        <topology evidence="1 7">Multi-pass membrane protein</topology>
    </subcellularLocation>
</comment>
<evidence type="ECO:0000313" key="8">
    <source>
        <dbReference type="EnsemblMetazoa" id="XP_786750"/>
    </source>
</evidence>
<feature type="transmembrane region" description="Helical" evidence="7">
    <location>
        <begin position="54"/>
        <end position="78"/>
    </location>
</feature>
<dbReference type="Pfam" id="PF00335">
    <property type="entry name" value="Tetraspanin"/>
    <property type="match status" value="1"/>
</dbReference>
<dbReference type="RefSeq" id="XP_786750.2">
    <property type="nucleotide sequence ID" value="XM_781657.5"/>
</dbReference>
<dbReference type="InParanoid" id="A0A7M7RFG4"/>
<dbReference type="AlphaFoldDB" id="A0A7M7RFG4"/>
<dbReference type="EnsemblMetazoa" id="XM_781657">
    <property type="protein sequence ID" value="XP_786750"/>
    <property type="gene ID" value="LOC581670"/>
</dbReference>
<dbReference type="InterPro" id="IPR018499">
    <property type="entry name" value="Tetraspanin/Peripherin"/>
</dbReference>
<protein>
    <recommendedName>
        <fullName evidence="7">Tetraspanin</fullName>
    </recommendedName>
</protein>
<dbReference type="CDD" id="cd03127">
    <property type="entry name" value="tetraspanin_LEL"/>
    <property type="match status" value="1"/>
</dbReference>
<keyword evidence="5 7" id="KW-0472">Membrane</keyword>
<comment type="similarity">
    <text evidence="2 7">Belongs to the tetraspanin (TM4SF) family.</text>
</comment>
<evidence type="ECO:0000256" key="6">
    <source>
        <dbReference type="PIRSR" id="PIRSR002419-1"/>
    </source>
</evidence>
<sequence length="252" mass="27783">MCCCSISCVKCFLYFLDVLFLLSGIGLFITGIHVLVGVTSGAYASLLPNISYMYAAYILIIIGIFIVIVAIVGCVAAVREGVCCLLTFYFMVVIVICLEVSAIIIAFAGLHMRGDMSSYVSASMKRGLYYYQDENHAEMKTAWDTLQQEVECCGVNSPTDWEVTGGFPPGIVPNSCCNGPEGACTSHYMEGCEDYILMELQDWLTLIGVVCIIFVIIQILLVWFILILFFKLHRGSKYCCGCGVYSSVKDHD</sequence>
<keyword evidence="9" id="KW-1185">Reference proteome</keyword>
<keyword evidence="6" id="KW-1015">Disulfide bond</keyword>
<dbReference type="SUPFAM" id="SSF48652">
    <property type="entry name" value="Tetraspanin"/>
    <property type="match status" value="1"/>
</dbReference>
<dbReference type="Gene3D" id="1.10.1450.10">
    <property type="entry name" value="Tetraspanin"/>
    <property type="match status" value="1"/>
</dbReference>
<dbReference type="InterPro" id="IPR000301">
    <property type="entry name" value="Tetraspanin_animals"/>
</dbReference>
<reference evidence="8" key="2">
    <citation type="submission" date="2021-01" db="UniProtKB">
        <authorList>
            <consortium name="EnsemblMetazoa"/>
        </authorList>
    </citation>
    <scope>IDENTIFICATION</scope>
</reference>
<dbReference type="KEGG" id="spu:581670"/>
<feature type="disulfide bond" evidence="6">
    <location>
        <begin position="152"/>
        <end position="184"/>
    </location>
</feature>
<accession>A0A7M7RFG4</accession>
<dbReference type="PIRSF" id="PIRSF002419">
    <property type="entry name" value="Tetraspanin"/>
    <property type="match status" value="1"/>
</dbReference>
<evidence type="ECO:0000256" key="2">
    <source>
        <dbReference type="ARBA" id="ARBA00006840"/>
    </source>
</evidence>
<feature type="transmembrane region" description="Helical" evidence="7">
    <location>
        <begin position="12"/>
        <end position="34"/>
    </location>
</feature>
<evidence type="ECO:0000256" key="3">
    <source>
        <dbReference type="ARBA" id="ARBA00022692"/>
    </source>
</evidence>
<evidence type="ECO:0000313" key="9">
    <source>
        <dbReference type="Proteomes" id="UP000007110"/>
    </source>
</evidence>
<keyword evidence="3 7" id="KW-0812">Transmembrane</keyword>
<evidence type="ECO:0000256" key="7">
    <source>
        <dbReference type="RuleBase" id="RU361218"/>
    </source>
</evidence>
<evidence type="ECO:0000256" key="1">
    <source>
        <dbReference type="ARBA" id="ARBA00004141"/>
    </source>
</evidence>
<evidence type="ECO:0000256" key="4">
    <source>
        <dbReference type="ARBA" id="ARBA00022989"/>
    </source>
</evidence>
<dbReference type="PANTHER" id="PTHR19282">
    <property type="entry name" value="TETRASPANIN"/>
    <property type="match status" value="1"/>
</dbReference>